<accession>A0A517MPU3</accession>
<keyword evidence="3" id="KW-1185">Reference proteome</keyword>
<dbReference type="AlphaFoldDB" id="A0A517MPU3"/>
<dbReference type="Gene3D" id="1.25.40.10">
    <property type="entry name" value="Tetratricopeptide repeat domain"/>
    <property type="match status" value="1"/>
</dbReference>
<proteinExistence type="predicted"/>
<dbReference type="PROSITE" id="PS50005">
    <property type="entry name" value="TPR"/>
    <property type="match status" value="1"/>
</dbReference>
<dbReference type="Gene3D" id="2.30.30.40">
    <property type="entry name" value="SH3 Domains"/>
    <property type="match status" value="1"/>
</dbReference>
<dbReference type="Pfam" id="PF13584">
    <property type="entry name" value="BatD"/>
    <property type="match status" value="1"/>
</dbReference>
<gene>
    <name evidence="2" type="ORF">HG15A2_01590</name>
</gene>
<dbReference type="Proteomes" id="UP000319852">
    <property type="component" value="Chromosome"/>
</dbReference>
<dbReference type="Pfam" id="PF13181">
    <property type="entry name" value="TPR_8"/>
    <property type="match status" value="1"/>
</dbReference>
<dbReference type="PANTHER" id="PTHR40940:SF2">
    <property type="entry name" value="BATD"/>
    <property type="match status" value="1"/>
</dbReference>
<dbReference type="InterPro" id="IPR011990">
    <property type="entry name" value="TPR-like_helical_dom_sf"/>
</dbReference>
<organism evidence="2 3">
    <name type="scientific">Adhaeretor mobilis</name>
    <dbReference type="NCBI Taxonomy" id="1930276"/>
    <lineage>
        <taxon>Bacteria</taxon>
        <taxon>Pseudomonadati</taxon>
        <taxon>Planctomycetota</taxon>
        <taxon>Planctomycetia</taxon>
        <taxon>Pirellulales</taxon>
        <taxon>Lacipirellulaceae</taxon>
        <taxon>Adhaeretor</taxon>
    </lineage>
</organism>
<evidence type="ECO:0000313" key="3">
    <source>
        <dbReference type="Proteomes" id="UP000319852"/>
    </source>
</evidence>
<dbReference type="OrthoDB" id="226310at2"/>
<name>A0A517MPU3_9BACT</name>
<dbReference type="InterPro" id="IPR019734">
    <property type="entry name" value="TPR_rpt"/>
</dbReference>
<dbReference type="KEGG" id="amob:HG15A2_01590"/>
<dbReference type="PROSITE" id="PS50293">
    <property type="entry name" value="TPR_REGION"/>
    <property type="match status" value="1"/>
</dbReference>
<dbReference type="InterPro" id="IPR025738">
    <property type="entry name" value="BatD"/>
</dbReference>
<feature type="repeat" description="TPR" evidence="1">
    <location>
        <begin position="738"/>
        <end position="771"/>
    </location>
</feature>
<evidence type="ECO:0000313" key="2">
    <source>
        <dbReference type="EMBL" id="QDS96900.1"/>
    </source>
</evidence>
<dbReference type="SMART" id="SM00028">
    <property type="entry name" value="TPR"/>
    <property type="match status" value="1"/>
</dbReference>
<dbReference type="EMBL" id="CP036263">
    <property type="protein sequence ID" value="QDS96900.1"/>
    <property type="molecule type" value="Genomic_DNA"/>
</dbReference>
<evidence type="ECO:0000256" key="1">
    <source>
        <dbReference type="PROSITE-ProRule" id="PRU00339"/>
    </source>
</evidence>
<protein>
    <submittedName>
        <fullName evidence="2">Uncharacterized protein</fullName>
    </submittedName>
</protein>
<keyword evidence="1" id="KW-0802">TPR repeat</keyword>
<dbReference type="SUPFAM" id="SSF48452">
    <property type="entry name" value="TPR-like"/>
    <property type="match status" value="1"/>
</dbReference>
<sequence>MFPEQKIGNHAAPTETFKCLHDHEEIIMKLYRILAITPILLTALATGATAAGVRASLSSLEAYVGNPVVMRLEVANAGQHDAPQIQAIDGIDVISAGTPRRSTQTTIINGRRSENSSITHAWKLIPRREGVFTIPPISVEVDGQKQTTMPLRFSATKSETGDLLFAEIVGSQDHIYVGQPMKLKLRIWVKPYMDRDLDITLSEGDMWQMLSQAKSSWGMFEDRINELASNSQRPGGEEVLRADDSGVERRYFLYEIEADTYPKRPGKIDGDSVQIVVDYPTRLGKTRDPFGSFFDNGFTSMFQDRIPSSFGSRLSVTDVRPIVASAKVNATEVLAIPAEGRPADYRGAVGHYQIISQATPDGVKAGDPITLHLGIQGDGPMDLVQAPPLSQLPELSADFKVADQPLAGIVRDDVKLFTTSIRPRREGITHIPAIPFSFFDPATKEFVTVHSKPVAIEVAAPDRLALDAIVGRSANTHSSSASDTTVAPNLNLTNFTGGQVLSQQTPSSNWPIALAWLLPPLVFLMTLTTRNLRRIGSILGISRGGEFKTAELQIEKATSPSGIAQALTSFVSGRLGMDGSLPNLNRIIEQADQTVRAETLAKFQSIVQSCEQLSYAGLDLNNVSALRNEAAICLQDLAAELPAPNHHSGHRFAAPRLTGKAAKAAAITVLATMVLCGTSRASAAELSPHQSSLLLAEAEAAYSRAQTTAASDSAESKEAFAQAAQKYQTLVDDGVVNDRIYFNLGNAYLQSGSTGLAIAYYEHALAMNPGSPARQNLAVARESLPNNPIQSAGSPSFFQALLSWNEQVPRSVMMGLGLMGWAVFWLGLRAQFLHRGLRVRPFKVPAVILTSVCVASLCLPMFGPQPHDRVVVVTAEVHLREGNGEAFTQLDTVVHEGIGYELLEQRGDWMKVQTEGTSGWIHGRDAMHVAVRPVVET</sequence>
<dbReference type="PANTHER" id="PTHR40940">
    <property type="entry name" value="PROTEIN BATD-RELATED"/>
    <property type="match status" value="1"/>
</dbReference>
<reference evidence="2 3" key="1">
    <citation type="submission" date="2019-02" db="EMBL/GenBank/DDBJ databases">
        <title>Deep-cultivation of Planctomycetes and their phenomic and genomic characterization uncovers novel biology.</title>
        <authorList>
            <person name="Wiegand S."/>
            <person name="Jogler M."/>
            <person name="Boedeker C."/>
            <person name="Pinto D."/>
            <person name="Vollmers J."/>
            <person name="Rivas-Marin E."/>
            <person name="Kohn T."/>
            <person name="Peeters S.H."/>
            <person name="Heuer A."/>
            <person name="Rast P."/>
            <person name="Oberbeckmann S."/>
            <person name="Bunk B."/>
            <person name="Jeske O."/>
            <person name="Meyerdierks A."/>
            <person name="Storesund J.E."/>
            <person name="Kallscheuer N."/>
            <person name="Luecker S."/>
            <person name="Lage O.M."/>
            <person name="Pohl T."/>
            <person name="Merkel B.J."/>
            <person name="Hornburger P."/>
            <person name="Mueller R.-W."/>
            <person name="Bruemmer F."/>
            <person name="Labrenz M."/>
            <person name="Spormann A.M."/>
            <person name="Op den Camp H."/>
            <person name="Overmann J."/>
            <person name="Amann R."/>
            <person name="Jetten M.S.M."/>
            <person name="Mascher T."/>
            <person name="Medema M.H."/>
            <person name="Devos D.P."/>
            <person name="Kaster A.-K."/>
            <person name="Ovreas L."/>
            <person name="Rohde M."/>
            <person name="Galperin M.Y."/>
            <person name="Jogler C."/>
        </authorList>
    </citation>
    <scope>NUCLEOTIDE SEQUENCE [LARGE SCALE GENOMIC DNA]</scope>
    <source>
        <strain evidence="2 3">HG15A2</strain>
    </source>
</reference>